<feature type="transmembrane region" description="Helical" evidence="6">
    <location>
        <begin position="343"/>
        <end position="362"/>
    </location>
</feature>
<keyword evidence="4 6" id="KW-0472">Membrane</keyword>
<evidence type="ECO:0000313" key="9">
    <source>
        <dbReference type="Proteomes" id="UP000018050"/>
    </source>
</evidence>
<dbReference type="AlphaFoldDB" id="U6GWP9"/>
<organism evidence="8 9">
    <name type="scientific">Eimeria acervulina</name>
    <name type="common">Coccidian parasite</name>
    <dbReference type="NCBI Taxonomy" id="5801"/>
    <lineage>
        <taxon>Eukaryota</taxon>
        <taxon>Sar</taxon>
        <taxon>Alveolata</taxon>
        <taxon>Apicomplexa</taxon>
        <taxon>Conoidasida</taxon>
        <taxon>Coccidia</taxon>
        <taxon>Eucoccidiorida</taxon>
        <taxon>Eimeriorina</taxon>
        <taxon>Eimeriidae</taxon>
        <taxon>Eimeria</taxon>
    </lineage>
</organism>
<feature type="domain" description="Major facilitator superfamily (MFS) profile" evidence="7">
    <location>
        <begin position="185"/>
        <end position="650"/>
    </location>
</feature>
<evidence type="ECO:0000256" key="5">
    <source>
        <dbReference type="SAM" id="MobiDB-lite"/>
    </source>
</evidence>
<feature type="transmembrane region" description="Helical" evidence="6">
    <location>
        <begin position="181"/>
        <end position="199"/>
    </location>
</feature>
<dbReference type="EMBL" id="HG673468">
    <property type="protein sequence ID" value="CDI83693.1"/>
    <property type="molecule type" value="Genomic_DNA"/>
</dbReference>
<feature type="transmembrane region" description="Helical" evidence="6">
    <location>
        <begin position="314"/>
        <end position="337"/>
    </location>
</feature>
<evidence type="ECO:0000259" key="7">
    <source>
        <dbReference type="PROSITE" id="PS50850"/>
    </source>
</evidence>
<reference evidence="8" key="1">
    <citation type="submission" date="2013-10" db="EMBL/GenBank/DDBJ databases">
        <title>Genomic analysis of the causative agents of coccidiosis in chickens.</title>
        <authorList>
            <person name="Reid A.J."/>
            <person name="Blake D."/>
            <person name="Billington K."/>
            <person name="Browne H."/>
            <person name="Dunn M."/>
            <person name="Hung S."/>
            <person name="Kawahara F."/>
            <person name="Miranda-Saavedra D."/>
            <person name="Mourier T."/>
            <person name="Nagra H."/>
            <person name="Otto T.D."/>
            <person name="Rawlings N."/>
            <person name="Sanchez A."/>
            <person name="Sanders M."/>
            <person name="Subramaniam C."/>
            <person name="Tay Y."/>
            <person name="Dear P."/>
            <person name="Doerig C."/>
            <person name="Gruber A."/>
            <person name="Parkinson J."/>
            <person name="Shirley M."/>
            <person name="Wan K.L."/>
            <person name="Berriman M."/>
            <person name="Tomley F."/>
            <person name="Pain A."/>
        </authorList>
    </citation>
    <scope>NUCLEOTIDE SEQUENCE [LARGE SCALE GENOMIC DNA]</scope>
    <source>
        <strain evidence="8">Houghton</strain>
    </source>
</reference>
<sequence>MTADDEVCDFDPSDPSPHQLQQQQQQLRGHAEPDSSASEEVNMLHPPYTEDAAGDSSRDDIGWAFTDEWMPHAADMGDEVQQEQQQQQQPQLHEQPQQQQEQQQQHFWEKPPKESAATWKASAAARFVLRMQAFVSRIISSNSNSLLDINSKSKQKESKVAQEKQHEVMMAFHQREHTSELLQYHFTILLLAVAVALGTQNALAPNLSRIAETFHFSEAERDIRVGGELAFLYYTPGCIGSIAVGLCTGLLDKNKLVSAVLLLAGLASLCTFFVTAYWQLALLRLAAGLASGGVHPLAYSWIGDWFTPSLRSCASALVLGAAGFGAFCGQCLAALLGAIDWRWVFLILAAPLLFMAQFYYIANGSLTQQQYQQHQQHQQHQQQHHHAYMHANHCNNSSRHLAGEDNSHSRGLNFSSLKAMARSKTNLLMLVQAFPGNVPWGVLVVYLHDFLQTDVGLSDSIAIAAIVAVAAASFCGMIVGGIIGGQLYAHSGRRLLRFCAFTCILRCIPCVMIFAFPAIVGRAPQGAALLGLLALLLGAAFVSTLSTANVGAVLLNVRGTICAIYTVLDDISKALGTVLASVLAAFVGSRALAFQLSMRDEDAAGAAAAAARTAAAAAAAEEHTGNYIYIGGTSSFARAAGGTCMVSLNA</sequence>
<dbReference type="OrthoDB" id="440384at2759"/>
<feature type="transmembrane region" description="Helical" evidence="6">
    <location>
        <begin position="427"/>
        <end position="448"/>
    </location>
</feature>
<dbReference type="GO" id="GO:0046943">
    <property type="term" value="F:carboxylic acid transmembrane transporter activity"/>
    <property type="evidence" value="ECO:0007669"/>
    <property type="project" value="TreeGrafter"/>
</dbReference>
<dbReference type="InterPro" id="IPR011701">
    <property type="entry name" value="MFS"/>
</dbReference>
<feature type="transmembrane region" description="Helical" evidence="6">
    <location>
        <begin position="281"/>
        <end position="302"/>
    </location>
</feature>
<dbReference type="InterPro" id="IPR020846">
    <property type="entry name" value="MFS_dom"/>
</dbReference>
<accession>U6GWP9</accession>
<keyword evidence="9" id="KW-1185">Reference proteome</keyword>
<dbReference type="VEuPathDB" id="ToxoDB:EAH_00042180"/>
<feature type="compositionally biased region" description="Acidic residues" evidence="5">
    <location>
        <begin position="1"/>
        <end position="12"/>
    </location>
</feature>
<dbReference type="RefSeq" id="XP_013247216.1">
    <property type="nucleotide sequence ID" value="XM_013391762.1"/>
</dbReference>
<feature type="region of interest" description="Disordered" evidence="5">
    <location>
        <begin position="1"/>
        <end position="115"/>
    </location>
</feature>
<feature type="transmembrane region" description="Helical" evidence="6">
    <location>
        <begin position="231"/>
        <end position="251"/>
    </location>
</feature>
<feature type="transmembrane region" description="Helical" evidence="6">
    <location>
        <begin position="460"/>
        <end position="483"/>
    </location>
</feature>
<evidence type="ECO:0000256" key="1">
    <source>
        <dbReference type="ARBA" id="ARBA00004141"/>
    </source>
</evidence>
<dbReference type="PROSITE" id="PS50850">
    <property type="entry name" value="MFS"/>
    <property type="match status" value="1"/>
</dbReference>
<dbReference type="GeneID" id="25272288"/>
<dbReference type="PANTHER" id="PTHR23508">
    <property type="entry name" value="CARBOXYLIC ACID TRANSPORTER PROTEIN HOMOLOG"/>
    <property type="match status" value="1"/>
</dbReference>
<keyword evidence="2 6" id="KW-0812">Transmembrane</keyword>
<name>U6GWP9_EIMAC</name>
<feature type="transmembrane region" description="Helical" evidence="6">
    <location>
        <begin position="256"/>
        <end position="275"/>
    </location>
</feature>
<dbReference type="SUPFAM" id="SSF103473">
    <property type="entry name" value="MFS general substrate transporter"/>
    <property type="match status" value="1"/>
</dbReference>
<evidence type="ECO:0000313" key="8">
    <source>
        <dbReference type="EMBL" id="CDI83693.1"/>
    </source>
</evidence>
<dbReference type="OMA" id="RGDINRR"/>
<dbReference type="GO" id="GO:0005886">
    <property type="term" value="C:plasma membrane"/>
    <property type="evidence" value="ECO:0007669"/>
    <property type="project" value="TreeGrafter"/>
</dbReference>
<dbReference type="Pfam" id="PF07690">
    <property type="entry name" value="MFS_1"/>
    <property type="match status" value="1"/>
</dbReference>
<reference evidence="8" key="2">
    <citation type="submission" date="2013-10" db="EMBL/GenBank/DDBJ databases">
        <authorList>
            <person name="Aslett M."/>
        </authorList>
    </citation>
    <scope>NUCLEOTIDE SEQUENCE [LARGE SCALE GENOMIC DNA]</scope>
    <source>
        <strain evidence="8">Houghton</strain>
    </source>
</reference>
<dbReference type="Gene3D" id="1.20.1250.20">
    <property type="entry name" value="MFS general substrate transporter like domains"/>
    <property type="match status" value="1"/>
</dbReference>
<dbReference type="Proteomes" id="UP000018050">
    <property type="component" value="Unassembled WGS sequence"/>
</dbReference>
<dbReference type="InterPro" id="IPR036259">
    <property type="entry name" value="MFS_trans_sf"/>
</dbReference>
<evidence type="ECO:0000256" key="3">
    <source>
        <dbReference type="ARBA" id="ARBA00022989"/>
    </source>
</evidence>
<dbReference type="PANTHER" id="PTHR23508:SF10">
    <property type="entry name" value="CARBOXYLIC ACID TRANSPORTER PROTEIN HOMOLOG"/>
    <property type="match status" value="1"/>
</dbReference>
<comment type="subcellular location">
    <subcellularLocation>
        <location evidence="1">Membrane</location>
        <topology evidence="1">Multi-pass membrane protein</topology>
    </subcellularLocation>
</comment>
<evidence type="ECO:0000256" key="2">
    <source>
        <dbReference type="ARBA" id="ARBA00022692"/>
    </source>
</evidence>
<keyword evidence="3 6" id="KW-1133">Transmembrane helix</keyword>
<feature type="transmembrane region" description="Helical" evidence="6">
    <location>
        <begin position="495"/>
        <end position="520"/>
    </location>
</feature>
<protein>
    <submittedName>
        <fullName evidence="8">Major facilitator superfamily, related</fullName>
    </submittedName>
</protein>
<proteinExistence type="predicted"/>
<evidence type="ECO:0000256" key="4">
    <source>
        <dbReference type="ARBA" id="ARBA00023136"/>
    </source>
</evidence>
<evidence type="ECO:0000256" key="6">
    <source>
        <dbReference type="SAM" id="Phobius"/>
    </source>
</evidence>
<feature type="compositionally biased region" description="Low complexity" evidence="5">
    <location>
        <begin position="82"/>
        <end position="106"/>
    </location>
</feature>
<gene>
    <name evidence="8" type="ORF">EAH_00042180</name>
</gene>